<reference evidence="1" key="1">
    <citation type="submission" date="2021-06" db="EMBL/GenBank/DDBJ databases">
        <authorList>
            <person name="Kallberg Y."/>
            <person name="Tangrot J."/>
            <person name="Rosling A."/>
        </authorList>
    </citation>
    <scope>NUCLEOTIDE SEQUENCE</scope>
    <source>
        <strain evidence="1">MA461A</strain>
    </source>
</reference>
<dbReference type="Proteomes" id="UP000789920">
    <property type="component" value="Unassembled WGS sequence"/>
</dbReference>
<name>A0ACA9RY24_9GLOM</name>
<evidence type="ECO:0000313" key="2">
    <source>
        <dbReference type="Proteomes" id="UP000789920"/>
    </source>
</evidence>
<sequence>EHSLPHKPSDQNTGLVRAFVDNSNIFIEGKYAIAENECLGPDTLRNARCFSDLYIDYGQLLETILNGRKLGGTPIIVGSCPPPNDALWGQAREQEFTVHVYDRNLTNQEKTVDVAIALAINEAIFTADP</sequence>
<gene>
    <name evidence="1" type="ORF">RPERSI_LOCUS24182</name>
</gene>
<keyword evidence="2" id="KW-1185">Reference proteome</keyword>
<comment type="caution">
    <text evidence="1">The sequence shown here is derived from an EMBL/GenBank/DDBJ whole genome shotgun (WGS) entry which is preliminary data.</text>
</comment>
<evidence type="ECO:0000313" key="1">
    <source>
        <dbReference type="EMBL" id="CAG8815283.1"/>
    </source>
</evidence>
<accession>A0ACA9RY24</accession>
<proteinExistence type="predicted"/>
<feature type="non-terminal residue" evidence="1">
    <location>
        <position position="129"/>
    </location>
</feature>
<feature type="non-terminal residue" evidence="1">
    <location>
        <position position="1"/>
    </location>
</feature>
<organism evidence="1 2">
    <name type="scientific">Racocetra persica</name>
    <dbReference type="NCBI Taxonomy" id="160502"/>
    <lineage>
        <taxon>Eukaryota</taxon>
        <taxon>Fungi</taxon>
        <taxon>Fungi incertae sedis</taxon>
        <taxon>Mucoromycota</taxon>
        <taxon>Glomeromycotina</taxon>
        <taxon>Glomeromycetes</taxon>
        <taxon>Diversisporales</taxon>
        <taxon>Gigasporaceae</taxon>
        <taxon>Racocetra</taxon>
    </lineage>
</organism>
<protein>
    <submittedName>
        <fullName evidence="1">12164_t:CDS:1</fullName>
    </submittedName>
</protein>
<dbReference type="EMBL" id="CAJVQC010077125">
    <property type="protein sequence ID" value="CAG8815283.1"/>
    <property type="molecule type" value="Genomic_DNA"/>
</dbReference>